<comment type="caution">
    <text evidence="1">The sequence shown here is derived from an EMBL/GenBank/DDBJ whole genome shotgun (WGS) entry which is preliminary data.</text>
</comment>
<dbReference type="RefSeq" id="WP_152751172.1">
    <property type="nucleotide sequence ID" value="NZ_CP077615.1"/>
</dbReference>
<accession>A0A5N7IKY9</accession>
<dbReference type="EMBL" id="JABEYB010000001">
    <property type="protein sequence ID" value="NNU74646.1"/>
    <property type="molecule type" value="Genomic_DNA"/>
</dbReference>
<proteinExistence type="predicted"/>
<reference evidence="1 3" key="1">
    <citation type="journal article" date="2019" name="Lett. Appl. Microbiol.">
        <title>A case of 'blown pack' spoilage of vacuum-packaged pork likely associated with Clostridium estertheticum in Canada.</title>
        <authorList>
            <person name="Zhang P."/>
            <person name="Ward P."/>
            <person name="McMullen L.M."/>
            <person name="Yang X."/>
        </authorList>
    </citation>
    <scope>NUCLEOTIDE SEQUENCE [LARGE SCALE GENOMIC DNA]</scope>
    <source>
        <strain evidence="1 3">MA19</strain>
    </source>
</reference>
<organism evidence="1 3">
    <name type="scientific">Clostridium estertheticum</name>
    <dbReference type="NCBI Taxonomy" id="238834"/>
    <lineage>
        <taxon>Bacteria</taxon>
        <taxon>Bacillati</taxon>
        <taxon>Bacillota</taxon>
        <taxon>Clostridia</taxon>
        <taxon>Eubacteriales</taxon>
        <taxon>Clostridiaceae</taxon>
        <taxon>Clostridium</taxon>
    </lineage>
</organism>
<gene>
    <name evidence="1" type="ORF">E4V82_05840</name>
    <name evidence="2" type="ORF">HLQ16_01640</name>
</gene>
<evidence type="ECO:0000313" key="4">
    <source>
        <dbReference type="Proteomes" id="UP000531659"/>
    </source>
</evidence>
<evidence type="ECO:0000313" key="3">
    <source>
        <dbReference type="Proteomes" id="UP000342249"/>
    </source>
</evidence>
<dbReference type="AlphaFoldDB" id="A0A5N7IKY9"/>
<dbReference type="Proteomes" id="UP000531659">
    <property type="component" value="Unassembled WGS sequence"/>
</dbReference>
<dbReference type="Proteomes" id="UP000342249">
    <property type="component" value="Unassembled WGS sequence"/>
</dbReference>
<reference evidence="2 4" key="2">
    <citation type="submission" date="2020-05" db="EMBL/GenBank/DDBJ databases">
        <title>Complete genome of Clostridium estertheticum subspecies estertheticum, isolated from Vacuum packed lamb meat from New Zealand imported to Switzerland.</title>
        <authorList>
            <person name="Wambui J."/>
            <person name="Stevens M.J.A."/>
            <person name="Stephan R."/>
        </authorList>
    </citation>
    <scope>NUCLEOTIDE SEQUENCE [LARGE SCALE GENOMIC DNA]</scope>
    <source>
        <strain evidence="2 4">CEST001</strain>
    </source>
</reference>
<dbReference type="EMBL" id="SPSF01000016">
    <property type="protein sequence ID" value="MPQ61632.1"/>
    <property type="molecule type" value="Genomic_DNA"/>
</dbReference>
<protein>
    <submittedName>
        <fullName evidence="1">Uncharacterized protein</fullName>
    </submittedName>
</protein>
<evidence type="ECO:0000313" key="1">
    <source>
        <dbReference type="EMBL" id="MPQ61632.1"/>
    </source>
</evidence>
<evidence type="ECO:0000313" key="2">
    <source>
        <dbReference type="EMBL" id="NNU74646.1"/>
    </source>
</evidence>
<dbReference type="GeneID" id="83591979"/>
<sequence>MMPLIGRKHLEDVVKKPVKSYWNLNEHTSKDMKELRSSDGDHWYYVNTKSKESVQKALEAVRELYMLSVVYKEEGIAILETMLKVLK</sequence>
<name>A0A5N7IKY9_9CLOT</name>